<evidence type="ECO:0000313" key="3">
    <source>
        <dbReference type="Proteomes" id="UP000215215"/>
    </source>
</evidence>
<reference evidence="2 3" key="1">
    <citation type="submission" date="2017-07" db="EMBL/GenBank/DDBJ databases">
        <title>Recovery of genomes from metagenomes via a dereplication, aggregation, and scoring strategy.</title>
        <authorList>
            <person name="Sieber C.M."/>
            <person name="Probst A.J."/>
            <person name="Sharrar A."/>
            <person name="Thomas B.C."/>
            <person name="Hess M."/>
            <person name="Tringe S.G."/>
            <person name="Banfield J.F."/>
        </authorList>
    </citation>
    <scope>NUCLEOTIDE SEQUENCE [LARGE SCALE GENOMIC DNA]</scope>
    <source>
        <strain evidence="2">JGI_Cruoil_03_44_89</strain>
    </source>
</reference>
<evidence type="ECO:0008006" key="4">
    <source>
        <dbReference type="Google" id="ProtNLM"/>
    </source>
</evidence>
<gene>
    <name evidence="2" type="ORF">CH333_06135</name>
</gene>
<comment type="caution">
    <text evidence="2">The sequence shown here is derived from an EMBL/GenBank/DDBJ whole genome shotgun (WGS) entry which is preliminary data.</text>
</comment>
<protein>
    <recommendedName>
        <fullName evidence="4">Outer membrane protein beta-barrel domain-containing protein</fullName>
    </recommendedName>
</protein>
<sequence>MKKIFSFVLLGTFWLSASPTYAAEFYPKLVINEDIAYKIKLPRYIPPPKTDDEISMRIRGIGRYLAGIVSDTITDMLWNPARLPSKSFISLRVPNRIITSLPGPLKTRWGILLEGSYHKSENEHRDTEPSYHYPYWDYHYTDYLSSGSRYHSNKTYKGALLGSKQVTPNTCIGLRLDYHLNPHKSSGERIYRYTRESKYDGHERLNIRDYIDEHNSADTTSSYSFCIGTLSSIWKSDLEIVLGYKQQKETGKFLNSGTHTNHEEYTSTHDSTTHIDIHNDESEGLANEYDFLNPKIWSLGLRLSRDITPTSTFRTIAVLYSGCGDAQREEKNLDYDYHDYHYSHSDPETSYVYGDTTELYQEDETILDGDASILGGFLALGQEFSVSPQLSAGVGIRISYERSEVKLEGTRDEVYDTLTSHSMLKEKDIVRRTYIYLPVGIEYKPIPEIALRFGVDIYGFYHFSEKNANGWYNRSEYTDGPNYDLSFGAGYKWRRFKFDIYTMDIAAVRSWDIEMGYSF</sequence>
<keyword evidence="1" id="KW-0732">Signal</keyword>
<dbReference type="AlphaFoldDB" id="A0A235BSK7"/>
<feature type="signal peptide" evidence="1">
    <location>
        <begin position="1"/>
        <end position="22"/>
    </location>
</feature>
<proteinExistence type="predicted"/>
<dbReference type="EMBL" id="NOZQ01000136">
    <property type="protein sequence ID" value="OYD15224.1"/>
    <property type="molecule type" value="Genomic_DNA"/>
</dbReference>
<organism evidence="2 3">
    <name type="scientific">candidate division WOR-3 bacterium JGI_Cruoil_03_44_89</name>
    <dbReference type="NCBI Taxonomy" id="1973748"/>
    <lineage>
        <taxon>Bacteria</taxon>
        <taxon>Bacteria division WOR-3</taxon>
    </lineage>
</organism>
<evidence type="ECO:0000256" key="1">
    <source>
        <dbReference type="SAM" id="SignalP"/>
    </source>
</evidence>
<evidence type="ECO:0000313" key="2">
    <source>
        <dbReference type="EMBL" id="OYD15224.1"/>
    </source>
</evidence>
<accession>A0A235BSK7</accession>
<feature type="chain" id="PRO_5012285681" description="Outer membrane protein beta-barrel domain-containing protein" evidence="1">
    <location>
        <begin position="23"/>
        <end position="519"/>
    </location>
</feature>
<dbReference type="Proteomes" id="UP000215215">
    <property type="component" value="Unassembled WGS sequence"/>
</dbReference>
<name>A0A235BSK7_UNCW3</name>